<gene>
    <name evidence="6" type="ORF">CUS_7193</name>
</gene>
<dbReference type="InterPro" id="IPR051801">
    <property type="entry name" value="GH28_Enzymes"/>
</dbReference>
<dbReference type="Gene3D" id="2.160.20.10">
    <property type="entry name" value="Single-stranded right-handed beta-helix, Pectin lyase-like"/>
    <property type="match status" value="1"/>
</dbReference>
<dbReference type="InterPro" id="IPR000743">
    <property type="entry name" value="Glyco_hydro_28"/>
</dbReference>
<dbReference type="InterPro" id="IPR006626">
    <property type="entry name" value="PbH1"/>
</dbReference>
<dbReference type="STRING" id="246199.CUS_7193"/>
<sequence length="513" mass="56884">MIKALFIGSVSACFELDNDSAYYNDYEYTVKLNGREVLSGNTNVFSLFDLEPHTDYTVEVTGHDPLSFKTAKETSAVSVKDFGAVGDGVADDTLSIQTAVNCLPAGGRLRFPEGTYLTGPINLKSHITIEFTEKATLLGTTDMARYPKIPGVITDLVTGEEVHFGTWEGNAVPMHQALLFAEYAEDIKIVGRGTVDGNAQNSQWWVDVKNQEVPRPRLIFFNRCKLVTVHGITAQNAASWQLHPYFSTELQFLDLSVNAPKDSPNTDALDPEACDTVNIVGCRFSVGDDCIAIKSGKIEIGRKFKQPANRHTIRNCIMQFGHGAITLGSEMAGGVKNLSVSRCIFKETDRGLRIKTRRGRGKDAVIDGIEFKNIKMDGVLTPIVMNMWYNCCDPDRYSEYNTTREKLPVDDRTPYLGKFTFRDMECLNCHVAACYCDGLPEMPIDEITVDNIKFTYAENAKSGVPAMKNNAEEMCRAGLYFDNVRKLTVRNVTVEGCVGDEVTAHNVALFTEE</sequence>
<keyword evidence="7" id="KW-1185">Reference proteome</keyword>
<comment type="caution">
    <text evidence="6">The sequence shown here is derived from an EMBL/GenBank/DDBJ whole genome shotgun (WGS) entry which is preliminary data.</text>
</comment>
<dbReference type="PANTHER" id="PTHR31339:SF9">
    <property type="entry name" value="PLASMIN AND FIBRONECTIN-BINDING PROTEIN A"/>
    <property type="match status" value="1"/>
</dbReference>
<dbReference type="GO" id="GO:0004650">
    <property type="term" value="F:polygalacturonase activity"/>
    <property type="evidence" value="ECO:0007669"/>
    <property type="project" value="InterPro"/>
</dbReference>
<feature type="domain" description="Rhamnogalacturonase A/B/Epimerase-like pectate lyase" evidence="5">
    <location>
        <begin position="77"/>
        <end position="129"/>
    </location>
</feature>
<dbReference type="PROSITE" id="PS00502">
    <property type="entry name" value="POLYGALACTURONASE"/>
    <property type="match status" value="1"/>
</dbReference>
<accession>E9SDJ7</accession>
<reference evidence="6 7" key="1">
    <citation type="submission" date="2011-02" db="EMBL/GenBank/DDBJ databases">
        <authorList>
            <person name="Nelson K.E."/>
            <person name="Sutton G."/>
            <person name="Torralba M."/>
            <person name="Durkin S."/>
            <person name="Harkins D."/>
            <person name="Montgomery R."/>
            <person name="Ziemer C."/>
            <person name="Klaassens E."/>
            <person name="Ocuiv P."/>
            <person name="Morrison M."/>
        </authorList>
    </citation>
    <scope>NUCLEOTIDE SEQUENCE [LARGE SCALE GENOMIC DNA]</scope>
    <source>
        <strain evidence="6 7">8</strain>
    </source>
</reference>
<evidence type="ECO:0000256" key="4">
    <source>
        <dbReference type="RuleBase" id="RU361169"/>
    </source>
</evidence>
<dbReference type="EMBL" id="ADKM02000091">
    <property type="protein sequence ID" value="EGC02601.1"/>
    <property type="molecule type" value="Genomic_DNA"/>
</dbReference>
<name>E9SDJ7_RUMAL</name>
<dbReference type="AlphaFoldDB" id="E9SDJ7"/>
<protein>
    <submittedName>
        <fullName evidence="6">Polygalacturonase (Pectinase)</fullName>
    </submittedName>
</protein>
<evidence type="ECO:0000256" key="2">
    <source>
        <dbReference type="ARBA" id="ARBA00022801"/>
    </source>
</evidence>
<proteinExistence type="inferred from homology"/>
<evidence type="ECO:0000313" key="6">
    <source>
        <dbReference type="EMBL" id="EGC02601.1"/>
    </source>
</evidence>
<evidence type="ECO:0000256" key="3">
    <source>
        <dbReference type="ARBA" id="ARBA00023295"/>
    </source>
</evidence>
<organism evidence="6 7">
    <name type="scientific">Ruminococcus albus 8</name>
    <dbReference type="NCBI Taxonomy" id="246199"/>
    <lineage>
        <taxon>Bacteria</taxon>
        <taxon>Bacillati</taxon>
        <taxon>Bacillota</taxon>
        <taxon>Clostridia</taxon>
        <taxon>Eubacteriales</taxon>
        <taxon>Oscillospiraceae</taxon>
        <taxon>Ruminococcus</taxon>
    </lineage>
</organism>
<dbReference type="SMART" id="SM00710">
    <property type="entry name" value="PbH1"/>
    <property type="match status" value="4"/>
</dbReference>
<keyword evidence="2 4" id="KW-0378">Hydrolase</keyword>
<dbReference type="InterPro" id="IPR012334">
    <property type="entry name" value="Pectin_lyas_fold"/>
</dbReference>
<evidence type="ECO:0000259" key="5">
    <source>
        <dbReference type="Pfam" id="PF12708"/>
    </source>
</evidence>
<keyword evidence="3 4" id="KW-0326">Glycosidase</keyword>
<dbReference type="OrthoDB" id="9795222at2"/>
<dbReference type="PANTHER" id="PTHR31339">
    <property type="entry name" value="PECTIN LYASE-RELATED"/>
    <property type="match status" value="1"/>
</dbReference>
<dbReference type="Pfam" id="PF12708">
    <property type="entry name" value="Pect-lyase_RHGA_epim"/>
    <property type="match status" value="1"/>
</dbReference>
<dbReference type="InterPro" id="IPR011050">
    <property type="entry name" value="Pectin_lyase_fold/virulence"/>
</dbReference>
<dbReference type="eggNOG" id="COG5434">
    <property type="taxonomic scope" value="Bacteria"/>
</dbReference>
<evidence type="ECO:0000313" key="7">
    <source>
        <dbReference type="Proteomes" id="UP000004259"/>
    </source>
</evidence>
<dbReference type="SUPFAM" id="SSF51126">
    <property type="entry name" value="Pectin lyase-like"/>
    <property type="match status" value="1"/>
</dbReference>
<dbReference type="Proteomes" id="UP000004259">
    <property type="component" value="Unassembled WGS sequence"/>
</dbReference>
<dbReference type="RefSeq" id="WP_002850533.1">
    <property type="nucleotide sequence ID" value="NZ_ADKM02000091.1"/>
</dbReference>
<dbReference type="InterPro" id="IPR024535">
    <property type="entry name" value="RHGA/B-epi-like_pectate_lyase"/>
</dbReference>
<dbReference type="GO" id="GO:0005975">
    <property type="term" value="P:carbohydrate metabolic process"/>
    <property type="evidence" value="ECO:0007669"/>
    <property type="project" value="InterPro"/>
</dbReference>
<evidence type="ECO:0000256" key="1">
    <source>
        <dbReference type="ARBA" id="ARBA00008834"/>
    </source>
</evidence>
<dbReference type="Pfam" id="PF00295">
    <property type="entry name" value="Glyco_hydro_28"/>
    <property type="match status" value="1"/>
</dbReference>
<comment type="similarity">
    <text evidence="1 4">Belongs to the glycosyl hydrolase 28 family.</text>
</comment>